<feature type="transmembrane region" description="Helical" evidence="8">
    <location>
        <begin position="44"/>
        <end position="65"/>
    </location>
</feature>
<keyword evidence="2" id="KW-1003">Cell membrane</keyword>
<keyword evidence="7 8" id="KW-0472">Membrane</keyword>
<evidence type="ECO:0000256" key="7">
    <source>
        <dbReference type="ARBA" id="ARBA00023136"/>
    </source>
</evidence>
<accession>A0ABZ1B8T6</accession>
<feature type="transmembrane region" description="Helical" evidence="8">
    <location>
        <begin position="99"/>
        <end position="121"/>
    </location>
</feature>
<comment type="subcellular location">
    <subcellularLocation>
        <location evidence="1">Cell membrane</location>
        <topology evidence="1">Multi-pass membrane protein</topology>
    </subcellularLocation>
</comment>
<keyword evidence="5" id="KW-0573">Peptidoglycan synthesis</keyword>
<dbReference type="PANTHER" id="PTHR47019">
    <property type="entry name" value="LIPID II FLIPPASE MURJ"/>
    <property type="match status" value="1"/>
</dbReference>
<evidence type="ECO:0000256" key="5">
    <source>
        <dbReference type="ARBA" id="ARBA00022984"/>
    </source>
</evidence>
<feature type="transmembrane region" description="Helical" evidence="8">
    <location>
        <begin position="72"/>
        <end position="93"/>
    </location>
</feature>
<gene>
    <name evidence="9" type="primary">murJ</name>
    <name evidence="9" type="ORF">U6N30_29385</name>
</gene>
<name>A0ABZ1B8T6_9ACTN</name>
<evidence type="ECO:0000256" key="4">
    <source>
        <dbReference type="ARBA" id="ARBA00022960"/>
    </source>
</evidence>
<dbReference type="InterPro" id="IPR051050">
    <property type="entry name" value="Lipid_II_flippase_MurJ/MviN"/>
</dbReference>
<evidence type="ECO:0000313" key="9">
    <source>
        <dbReference type="EMBL" id="WRL67228.1"/>
    </source>
</evidence>
<dbReference type="EMBL" id="CP141261">
    <property type="protein sequence ID" value="WRL67228.1"/>
    <property type="molecule type" value="Genomic_DNA"/>
</dbReference>
<feature type="transmembrane region" description="Helical" evidence="8">
    <location>
        <begin position="182"/>
        <end position="204"/>
    </location>
</feature>
<keyword evidence="6 8" id="KW-1133">Transmembrane helix</keyword>
<evidence type="ECO:0000256" key="6">
    <source>
        <dbReference type="ARBA" id="ARBA00022989"/>
    </source>
</evidence>
<feature type="transmembrane region" description="Helical" evidence="8">
    <location>
        <begin position="258"/>
        <end position="283"/>
    </location>
</feature>
<dbReference type="Proteomes" id="UP001324287">
    <property type="component" value="Chromosome"/>
</dbReference>
<sequence>MRTVLTLTGVVLVVGSVLVFLAADQVVAVLAPGFDESTADLAARLTRIVVVAALFVAGTDILAAACQAHGRFFASGIQGVPFNVVMIAAAAWAGPRVGIESLAVGFVVGSAARLLVQLPAVRAAGMRLRPQLALRDPDVREVLRLTPALLVGSAVLNVNTLVDRAVGSAQGEGVITSLSLGFRVIHLVDALLVVTVVAALYPAFSEAGAAERRHDLRQLVDRTLRVMVALLMPVVAALVVLARPVVQLLFGRGDFDAAAVSATATAVAWYAAAVLGVAVRSIASRAFLAVGDSRTPTVVAVVAMVVNVVGDLTLGVTFGIAGLAVSTSLSLLVGGVLAVALLARRQAAVDAGRLARSAARSGCAALVAGVAAAAVVAWALPAGQSAAAAVAQIAGGAAVLGPVFVVVLLLLRGPELADLIGLLPGRASRGGRR</sequence>
<dbReference type="NCBIfam" id="TIGR01695">
    <property type="entry name" value="murJ_mviN"/>
    <property type="match status" value="1"/>
</dbReference>
<feature type="transmembrane region" description="Helical" evidence="8">
    <location>
        <begin position="295"/>
        <end position="314"/>
    </location>
</feature>
<dbReference type="RefSeq" id="WP_324278535.1">
    <property type="nucleotide sequence ID" value="NZ_CP141261.1"/>
</dbReference>
<dbReference type="Pfam" id="PF03023">
    <property type="entry name" value="MurJ"/>
    <property type="match status" value="1"/>
</dbReference>
<organism evidence="9 10">
    <name type="scientific">Blastococcus brunescens</name>
    <dbReference type="NCBI Taxonomy" id="1564165"/>
    <lineage>
        <taxon>Bacteria</taxon>
        <taxon>Bacillati</taxon>
        <taxon>Actinomycetota</taxon>
        <taxon>Actinomycetes</taxon>
        <taxon>Geodermatophilales</taxon>
        <taxon>Geodermatophilaceae</taxon>
        <taxon>Blastococcus</taxon>
    </lineage>
</organism>
<evidence type="ECO:0000313" key="10">
    <source>
        <dbReference type="Proteomes" id="UP001324287"/>
    </source>
</evidence>
<dbReference type="InterPro" id="IPR004268">
    <property type="entry name" value="MurJ"/>
</dbReference>
<evidence type="ECO:0000256" key="3">
    <source>
        <dbReference type="ARBA" id="ARBA00022692"/>
    </source>
</evidence>
<feature type="transmembrane region" description="Helical" evidence="8">
    <location>
        <begin position="363"/>
        <end position="380"/>
    </location>
</feature>
<keyword evidence="3 8" id="KW-0812">Transmembrane</keyword>
<feature type="transmembrane region" description="Helical" evidence="8">
    <location>
        <begin position="386"/>
        <end position="411"/>
    </location>
</feature>
<evidence type="ECO:0000256" key="2">
    <source>
        <dbReference type="ARBA" id="ARBA00022475"/>
    </source>
</evidence>
<feature type="transmembrane region" description="Helical" evidence="8">
    <location>
        <begin position="224"/>
        <end position="246"/>
    </location>
</feature>
<proteinExistence type="predicted"/>
<keyword evidence="10" id="KW-1185">Reference proteome</keyword>
<evidence type="ECO:0000256" key="1">
    <source>
        <dbReference type="ARBA" id="ARBA00004651"/>
    </source>
</evidence>
<feature type="transmembrane region" description="Helical" evidence="8">
    <location>
        <begin position="320"/>
        <end position="343"/>
    </location>
</feature>
<dbReference type="PANTHER" id="PTHR47019:SF1">
    <property type="entry name" value="LIPID II FLIPPASE MURJ"/>
    <property type="match status" value="1"/>
</dbReference>
<evidence type="ECO:0000256" key="8">
    <source>
        <dbReference type="SAM" id="Phobius"/>
    </source>
</evidence>
<dbReference type="PRINTS" id="PR01806">
    <property type="entry name" value="VIRFACTRMVIN"/>
</dbReference>
<feature type="transmembrane region" description="Helical" evidence="8">
    <location>
        <begin position="142"/>
        <end position="162"/>
    </location>
</feature>
<keyword evidence="4" id="KW-0133">Cell shape</keyword>
<reference evidence="9 10" key="1">
    <citation type="submission" date="2023-12" db="EMBL/GenBank/DDBJ databases">
        <title>Blastococcus brunescens sp. nov., an actonobacterium isolated from sandstone collected in sahara desert.</title>
        <authorList>
            <person name="Gtari M."/>
            <person name="Ghodhbane F."/>
        </authorList>
    </citation>
    <scope>NUCLEOTIDE SEQUENCE [LARGE SCALE GENOMIC DNA]</scope>
    <source>
        <strain evidence="9 10">BMG 8361</strain>
    </source>
</reference>
<protein>
    <submittedName>
        <fullName evidence="9">Murein biosynthesis integral membrane protein MurJ</fullName>
    </submittedName>
</protein>